<evidence type="ECO:0000313" key="1">
    <source>
        <dbReference type="EMBL" id="KAL2741324.1"/>
    </source>
</evidence>
<evidence type="ECO:0000313" key="2">
    <source>
        <dbReference type="Proteomes" id="UP001607303"/>
    </source>
</evidence>
<dbReference type="Proteomes" id="UP001607303">
    <property type="component" value="Unassembled WGS sequence"/>
</dbReference>
<proteinExistence type="predicted"/>
<dbReference type="AlphaFoldDB" id="A0ABD2C8E4"/>
<keyword evidence="2" id="KW-1185">Reference proteome</keyword>
<dbReference type="EMBL" id="JAYRBN010000059">
    <property type="protein sequence ID" value="KAL2741324.1"/>
    <property type="molecule type" value="Genomic_DNA"/>
</dbReference>
<name>A0ABD2C8E4_VESMC</name>
<organism evidence="1 2">
    <name type="scientific">Vespula maculifrons</name>
    <name type="common">Eastern yellow jacket</name>
    <name type="synonym">Wasp</name>
    <dbReference type="NCBI Taxonomy" id="7453"/>
    <lineage>
        <taxon>Eukaryota</taxon>
        <taxon>Metazoa</taxon>
        <taxon>Ecdysozoa</taxon>
        <taxon>Arthropoda</taxon>
        <taxon>Hexapoda</taxon>
        <taxon>Insecta</taxon>
        <taxon>Pterygota</taxon>
        <taxon>Neoptera</taxon>
        <taxon>Endopterygota</taxon>
        <taxon>Hymenoptera</taxon>
        <taxon>Apocrita</taxon>
        <taxon>Aculeata</taxon>
        <taxon>Vespoidea</taxon>
        <taxon>Vespidae</taxon>
        <taxon>Vespinae</taxon>
        <taxon>Vespula</taxon>
    </lineage>
</organism>
<gene>
    <name evidence="1" type="ORF">V1477_010385</name>
</gene>
<comment type="caution">
    <text evidence="1">The sequence shown here is derived from an EMBL/GenBank/DDBJ whole genome shotgun (WGS) entry which is preliminary data.</text>
</comment>
<sequence length="222" mass="26562">MFVYVLHGQRLLWWVRRLHNVRFTCVSTYNLFDIIHNNNNMFWFDVYAHRNQSKVFTARRTNVGTTVILNMYEGFIITTSGSSAFREVNHAVTYGLRKYHVLALYLNLKHVINYPCTMDTSARWIIILDFNIIFSDIYYCFCTANLTKVLQVYHCNDIIKFFFVFIYLGYGNEYYNTFQEHPVYFQLPNEGAFDTYTHSYYTIRRLTHCCSRISHYILLSIP</sequence>
<accession>A0ABD2C8E4</accession>
<protein>
    <submittedName>
        <fullName evidence="1">Uncharacterized protein</fullName>
    </submittedName>
</protein>
<reference evidence="1 2" key="1">
    <citation type="journal article" date="2024" name="Ann. Entomol. Soc. Am.">
        <title>Genomic analyses of the southern and eastern yellowjacket wasps (Hymenoptera: Vespidae) reveal evolutionary signatures of social life.</title>
        <authorList>
            <person name="Catto M.A."/>
            <person name="Caine P.B."/>
            <person name="Orr S.E."/>
            <person name="Hunt B.G."/>
            <person name="Goodisman M.A.D."/>
        </authorList>
    </citation>
    <scope>NUCLEOTIDE SEQUENCE [LARGE SCALE GENOMIC DNA]</scope>
    <source>
        <strain evidence="1">232</strain>
        <tissue evidence="1">Head and thorax</tissue>
    </source>
</reference>